<dbReference type="EMBL" id="BAAAZO010000002">
    <property type="protein sequence ID" value="GAA3599428.1"/>
    <property type="molecule type" value="Genomic_DNA"/>
</dbReference>
<dbReference type="PROSITE" id="PS51186">
    <property type="entry name" value="GNAT"/>
    <property type="match status" value="1"/>
</dbReference>
<dbReference type="CDD" id="cd04301">
    <property type="entry name" value="NAT_SF"/>
    <property type="match status" value="1"/>
</dbReference>
<dbReference type="Gene3D" id="3.40.630.30">
    <property type="match status" value="1"/>
</dbReference>
<evidence type="ECO:0000313" key="4">
    <source>
        <dbReference type="EMBL" id="GAA3599428.1"/>
    </source>
</evidence>
<dbReference type="InterPro" id="IPR016181">
    <property type="entry name" value="Acyl_CoA_acyltransferase"/>
</dbReference>
<evidence type="ECO:0000313" key="5">
    <source>
        <dbReference type="Proteomes" id="UP001501074"/>
    </source>
</evidence>
<keyword evidence="2" id="KW-0012">Acyltransferase</keyword>
<gene>
    <name evidence="4" type="ORF">GCM10022223_13600</name>
</gene>
<dbReference type="Proteomes" id="UP001501074">
    <property type="component" value="Unassembled WGS sequence"/>
</dbReference>
<dbReference type="InterPro" id="IPR000182">
    <property type="entry name" value="GNAT_dom"/>
</dbReference>
<protein>
    <submittedName>
        <fullName evidence="4">GNAT family N-acetyltransferase</fullName>
    </submittedName>
</protein>
<dbReference type="InterPro" id="IPR050832">
    <property type="entry name" value="Bact_Acetyltransf"/>
</dbReference>
<sequence>MFTLRKATPDDVPALLEFWRTAAENAARPDDSGTAVQNLITRDPDALILAVDAHDHLVGTVVAGFDGWRCHLYRLAVAPTHRRQGLATALIDAAEQRFRALGGTRSDAMVLDDNIPAQSAWWARGYRLQEEWSRWVRPL</sequence>
<evidence type="ECO:0000256" key="1">
    <source>
        <dbReference type="ARBA" id="ARBA00022679"/>
    </source>
</evidence>
<evidence type="ECO:0000256" key="2">
    <source>
        <dbReference type="ARBA" id="ARBA00023315"/>
    </source>
</evidence>
<accession>A0ABP6Z771</accession>
<dbReference type="SUPFAM" id="SSF55729">
    <property type="entry name" value="Acyl-CoA N-acyltransferases (Nat)"/>
    <property type="match status" value="1"/>
</dbReference>
<comment type="caution">
    <text evidence="4">The sequence shown here is derived from an EMBL/GenBank/DDBJ whole genome shotgun (WGS) entry which is preliminary data.</text>
</comment>
<keyword evidence="1" id="KW-0808">Transferase</keyword>
<name>A0ABP6Z771_9ACTN</name>
<proteinExistence type="predicted"/>
<feature type="domain" description="N-acetyltransferase" evidence="3">
    <location>
        <begin position="2"/>
        <end position="139"/>
    </location>
</feature>
<dbReference type="PANTHER" id="PTHR43877">
    <property type="entry name" value="AMINOALKYLPHOSPHONATE N-ACETYLTRANSFERASE-RELATED-RELATED"/>
    <property type="match status" value="1"/>
</dbReference>
<reference evidence="5" key="1">
    <citation type="journal article" date="2019" name="Int. J. Syst. Evol. Microbiol.">
        <title>The Global Catalogue of Microorganisms (GCM) 10K type strain sequencing project: providing services to taxonomists for standard genome sequencing and annotation.</title>
        <authorList>
            <consortium name="The Broad Institute Genomics Platform"/>
            <consortium name="The Broad Institute Genome Sequencing Center for Infectious Disease"/>
            <person name="Wu L."/>
            <person name="Ma J."/>
        </authorList>
    </citation>
    <scope>NUCLEOTIDE SEQUENCE [LARGE SCALE GENOMIC DNA]</scope>
    <source>
        <strain evidence="5">JCM 16902</strain>
    </source>
</reference>
<evidence type="ECO:0000259" key="3">
    <source>
        <dbReference type="PROSITE" id="PS51186"/>
    </source>
</evidence>
<keyword evidence="5" id="KW-1185">Reference proteome</keyword>
<dbReference type="Pfam" id="PF00583">
    <property type="entry name" value="Acetyltransf_1"/>
    <property type="match status" value="1"/>
</dbReference>
<organism evidence="4 5">
    <name type="scientific">Kineosporia mesophila</name>
    <dbReference type="NCBI Taxonomy" id="566012"/>
    <lineage>
        <taxon>Bacteria</taxon>
        <taxon>Bacillati</taxon>
        <taxon>Actinomycetota</taxon>
        <taxon>Actinomycetes</taxon>
        <taxon>Kineosporiales</taxon>
        <taxon>Kineosporiaceae</taxon>
        <taxon>Kineosporia</taxon>
    </lineage>
</organism>